<keyword evidence="3 9" id="KW-0813">Transport</keyword>
<dbReference type="InterPro" id="IPR018108">
    <property type="entry name" value="MCP_transmembrane"/>
</dbReference>
<dbReference type="InterPro" id="IPR002067">
    <property type="entry name" value="MCP"/>
</dbReference>
<feature type="transmembrane region" description="Helical" evidence="10">
    <location>
        <begin position="202"/>
        <end position="220"/>
    </location>
</feature>
<dbReference type="GO" id="GO:0005471">
    <property type="term" value="F:ATP:ADP antiporter activity"/>
    <property type="evidence" value="ECO:0007669"/>
    <property type="project" value="UniProtKB-UniRule"/>
</dbReference>
<feature type="repeat" description="Solcar" evidence="8">
    <location>
        <begin position="39"/>
        <end position="128"/>
    </location>
</feature>
<gene>
    <name evidence="12" type="ORF">C4B63_45g78</name>
</gene>
<dbReference type="VEuPathDB" id="TriTrypDB:C4B63_45g78"/>
<evidence type="ECO:0000256" key="8">
    <source>
        <dbReference type="PROSITE-ProRule" id="PRU00282"/>
    </source>
</evidence>
<keyword evidence="6 10" id="KW-1133">Transmembrane helix</keyword>
<dbReference type="PANTHER" id="PTHR45635:SF42">
    <property type="entry name" value="ADP_ATP TRANSLOCASE"/>
    <property type="match status" value="1"/>
</dbReference>
<name>A0A2V2V6B4_TRYCR</name>
<dbReference type="Gene3D" id="1.50.40.10">
    <property type="entry name" value="Mitochondrial carrier domain"/>
    <property type="match status" value="1"/>
</dbReference>
<keyword evidence="7 8" id="KW-0472">Membrane</keyword>
<dbReference type="VEuPathDB" id="TriTrypDB:TcCLB.510835.24"/>
<dbReference type="SUPFAM" id="SSF103506">
    <property type="entry name" value="Mitochondrial carrier"/>
    <property type="match status" value="1"/>
</dbReference>
<protein>
    <recommendedName>
        <fullName evidence="10">ADP/ATP translocase</fullName>
    </recommendedName>
    <alternativeName>
        <fullName evidence="10">ADP,ATP carrier protein</fullName>
    </alternativeName>
</protein>
<dbReference type="VEuPathDB" id="TriTrypDB:TcCLB.506401.304"/>
<sequence length="327" mass="36249">MGTNDQPSLSRGEHMEGDDNSTPPVGDVLMPEDYYVSVENIQLLWLSKTIGRTLIAPLDRVKFILQCQGELRRLGTLDGSFSGAWHCMRHLAAVEGWRSFWRGNLIQVVSLLPITIAQIFIALPTQTFVFNAFAHHSALTYTFSFYAAHICGALAASMVSYPLDFARFRLAVDIKPFRGASYEYRHSLAFFSHPVLSESPHLLYKGLGLYVFGSLLYQTVHSGILNIVEPFVLPETSDSGYGAIAAQIGTGLTVSALSTLCLHPIDTVRRRMMIAATEDDLRYSSSMHCVRHIMRTEGPVGLYRGAFFSLVRMVVTTTLFTLGSIAN</sequence>
<evidence type="ECO:0000256" key="11">
    <source>
        <dbReference type="SAM" id="MobiDB-lite"/>
    </source>
</evidence>
<comment type="caution">
    <text evidence="10">Lacks conserved residue(s) required for the propagation of feature annotation.</text>
</comment>
<dbReference type="VEuPathDB" id="TriTrypDB:TcBrA4_0001070"/>
<dbReference type="VEuPathDB" id="TriTrypDB:ECC02_000862"/>
<organism evidence="12 13">
    <name type="scientific">Trypanosoma cruzi</name>
    <dbReference type="NCBI Taxonomy" id="5693"/>
    <lineage>
        <taxon>Eukaryota</taxon>
        <taxon>Discoba</taxon>
        <taxon>Euglenozoa</taxon>
        <taxon>Kinetoplastea</taxon>
        <taxon>Metakinetoplastina</taxon>
        <taxon>Trypanosomatida</taxon>
        <taxon>Trypanosomatidae</taxon>
        <taxon>Trypanosoma</taxon>
        <taxon>Schizotrypanum</taxon>
    </lineage>
</organism>
<comment type="caution">
    <text evidence="12">The sequence shown here is derived from an EMBL/GenBank/DDBJ whole genome shotgun (WGS) entry which is preliminary data.</text>
</comment>
<comment type="similarity">
    <text evidence="2 9">Belongs to the mitochondrial carrier (TC 2.A.29) family.</text>
</comment>
<evidence type="ECO:0000256" key="3">
    <source>
        <dbReference type="ARBA" id="ARBA00022448"/>
    </source>
</evidence>
<dbReference type="VEuPathDB" id="TriTrypDB:C3747_171g48"/>
<evidence type="ECO:0000313" key="12">
    <source>
        <dbReference type="EMBL" id="PWU91122.1"/>
    </source>
</evidence>
<dbReference type="PRINTS" id="PR00926">
    <property type="entry name" value="MITOCARRIER"/>
</dbReference>
<dbReference type="VEuPathDB" id="TriTrypDB:TCDM_01692"/>
<evidence type="ECO:0000256" key="10">
    <source>
        <dbReference type="RuleBase" id="RU368008"/>
    </source>
</evidence>
<feature type="region of interest" description="Disordered" evidence="11">
    <location>
        <begin position="1"/>
        <end position="24"/>
    </location>
</feature>
<dbReference type="VEuPathDB" id="TriTrypDB:TcG_03030"/>
<dbReference type="GO" id="GO:1990544">
    <property type="term" value="P:mitochondrial ATP transmembrane transport"/>
    <property type="evidence" value="ECO:0007669"/>
    <property type="project" value="InterPro"/>
</dbReference>
<dbReference type="GO" id="GO:0005743">
    <property type="term" value="C:mitochondrial inner membrane"/>
    <property type="evidence" value="ECO:0007669"/>
    <property type="project" value="InterPro"/>
</dbReference>
<evidence type="ECO:0000256" key="7">
    <source>
        <dbReference type="ARBA" id="ARBA00023136"/>
    </source>
</evidence>
<dbReference type="GO" id="GO:0140021">
    <property type="term" value="P:mitochondrial ADP transmembrane transport"/>
    <property type="evidence" value="ECO:0007669"/>
    <property type="project" value="InterPro"/>
</dbReference>
<dbReference type="InterPro" id="IPR023395">
    <property type="entry name" value="MCP_dom_sf"/>
</dbReference>
<dbReference type="InterPro" id="IPR002113">
    <property type="entry name" value="ADT_euk_type"/>
</dbReference>
<keyword evidence="4 8" id="KW-0812">Transmembrane</keyword>
<feature type="transmembrane region" description="Helical" evidence="10">
    <location>
        <begin position="240"/>
        <end position="262"/>
    </location>
</feature>
<proteinExistence type="inferred from homology"/>
<accession>A0A2V2V6B4</accession>
<comment type="subcellular location">
    <subcellularLocation>
        <location evidence="1 10">Membrane</location>
        <topology evidence="1 10">Multi-pass membrane protein</topology>
    </subcellularLocation>
</comment>
<dbReference type="VEuPathDB" id="TriTrypDB:TCSYLVIO_009763"/>
<comment type="function">
    <text evidence="10">Catalyzes the exchange of ADP and ATP across the membrane.</text>
</comment>
<dbReference type="AlphaFoldDB" id="A0A2V2V6B4"/>
<evidence type="ECO:0000256" key="6">
    <source>
        <dbReference type="ARBA" id="ARBA00022989"/>
    </source>
</evidence>
<evidence type="ECO:0000256" key="1">
    <source>
        <dbReference type="ARBA" id="ARBA00004141"/>
    </source>
</evidence>
<evidence type="ECO:0000256" key="9">
    <source>
        <dbReference type="RuleBase" id="RU000488"/>
    </source>
</evidence>
<dbReference type="Proteomes" id="UP000246121">
    <property type="component" value="Unassembled WGS sequence"/>
</dbReference>
<evidence type="ECO:0000256" key="2">
    <source>
        <dbReference type="ARBA" id="ARBA00006375"/>
    </source>
</evidence>
<dbReference type="PANTHER" id="PTHR45635">
    <property type="entry name" value="ADP,ATP CARRIER PROTEIN 1-RELATED-RELATED"/>
    <property type="match status" value="1"/>
</dbReference>
<evidence type="ECO:0000313" key="13">
    <source>
        <dbReference type="Proteomes" id="UP000246121"/>
    </source>
</evidence>
<keyword evidence="5" id="KW-0677">Repeat</keyword>
<dbReference type="VEuPathDB" id="TriTrypDB:BCY84_12639"/>
<feature type="transmembrane region" description="Helical" evidence="10">
    <location>
        <begin position="105"/>
        <end position="123"/>
    </location>
</feature>
<feature type="transmembrane region" description="Helical" evidence="10">
    <location>
        <begin position="143"/>
        <end position="163"/>
    </location>
</feature>
<feature type="repeat" description="Solcar" evidence="8">
    <location>
        <begin position="139"/>
        <end position="231"/>
    </location>
</feature>
<dbReference type="EMBL" id="PRFA01000045">
    <property type="protein sequence ID" value="PWU91122.1"/>
    <property type="molecule type" value="Genomic_DNA"/>
</dbReference>
<evidence type="ECO:0000256" key="5">
    <source>
        <dbReference type="ARBA" id="ARBA00022737"/>
    </source>
</evidence>
<feature type="transmembrane region" description="Helical" evidence="10">
    <location>
        <begin position="301"/>
        <end position="326"/>
    </location>
</feature>
<dbReference type="PROSITE" id="PS50920">
    <property type="entry name" value="SOLCAR"/>
    <property type="match status" value="3"/>
</dbReference>
<dbReference type="VEuPathDB" id="TriTrypDB:TcCL_NonESM01104"/>
<comment type="subunit">
    <text evidence="10">Monomer.</text>
</comment>
<evidence type="ECO:0000256" key="4">
    <source>
        <dbReference type="ARBA" id="ARBA00022692"/>
    </source>
</evidence>
<dbReference type="Pfam" id="PF00153">
    <property type="entry name" value="Mito_carr"/>
    <property type="match status" value="3"/>
</dbReference>
<feature type="repeat" description="Solcar" evidence="8">
    <location>
        <begin position="242"/>
        <end position="327"/>
    </location>
</feature>
<dbReference type="VEuPathDB" id="TriTrypDB:Tc_MARK_8290"/>
<reference evidence="12 13" key="1">
    <citation type="journal article" date="2018" name="Microb. Genom.">
        <title>Expanding an expanded genome: long-read sequencing of Trypanosoma cruzi.</title>
        <authorList>
            <person name="Berna L."/>
            <person name="Rodriguez M."/>
            <person name="Chiribao M.L."/>
            <person name="Parodi-Talice A."/>
            <person name="Pita S."/>
            <person name="Rijo G."/>
            <person name="Alvarez-Valin F."/>
            <person name="Robello C."/>
        </authorList>
    </citation>
    <scope>NUCLEOTIDE SEQUENCE [LARGE SCALE GENOMIC DNA]</scope>
    <source>
        <strain evidence="12 13">Dm28c</strain>
    </source>
</reference>